<dbReference type="PANTHER" id="PTHR33969">
    <property type="entry name" value="SEGREGATION AND CONDENSATION PROTEIN A"/>
    <property type="match status" value="1"/>
</dbReference>
<protein>
    <recommendedName>
        <fullName evidence="1">Segregation and condensation protein A</fullName>
    </recommendedName>
</protein>
<name>A0A1F6XJX9_9BACT</name>
<evidence type="ECO:0000313" key="3">
    <source>
        <dbReference type="Proteomes" id="UP000176629"/>
    </source>
</evidence>
<dbReference type="EMBL" id="MFUX01000025">
    <property type="protein sequence ID" value="OGI94342.1"/>
    <property type="molecule type" value="Genomic_DNA"/>
</dbReference>
<sequence>METEIYKIKTAGFEGPFGLLLELVEKRKLFINDVSLAAVTEDYLEYLNKLGGLGSISSAEISSFIIVASTLILIKSKSLLPSLSLTSEEEGDIKSLEERLRLYELFTKLGGNIKSFFGQKIIFPQGERKSQVLIFLPDEQITKENIMSFAKDVLRSMPKKILMPTVEVRKVISIEEMISNLTERIKNSIKMSFKDLHGKIVTREEKVVAIVGFLAMLELVRQGIIHAVQDEQGGDIILEKQTEQLLS</sequence>
<reference evidence="2 3" key="1">
    <citation type="journal article" date="2016" name="Nat. Commun.">
        <title>Thousands of microbial genomes shed light on interconnected biogeochemical processes in an aquifer system.</title>
        <authorList>
            <person name="Anantharaman K."/>
            <person name="Brown C.T."/>
            <person name="Hug L.A."/>
            <person name="Sharon I."/>
            <person name="Castelle C.J."/>
            <person name="Probst A.J."/>
            <person name="Thomas B.C."/>
            <person name="Singh A."/>
            <person name="Wilkins M.J."/>
            <person name="Karaoz U."/>
            <person name="Brodie E.L."/>
            <person name="Williams K.H."/>
            <person name="Hubbard S.S."/>
            <person name="Banfield J.F."/>
        </authorList>
    </citation>
    <scope>NUCLEOTIDE SEQUENCE [LARGE SCALE GENOMIC DNA]</scope>
</reference>
<dbReference type="Gene3D" id="6.10.250.2410">
    <property type="match status" value="1"/>
</dbReference>
<proteinExistence type="predicted"/>
<dbReference type="PANTHER" id="PTHR33969:SF2">
    <property type="entry name" value="SEGREGATION AND CONDENSATION PROTEIN A"/>
    <property type="match status" value="1"/>
</dbReference>
<dbReference type="Proteomes" id="UP000176629">
    <property type="component" value="Unassembled WGS sequence"/>
</dbReference>
<dbReference type="InterPro" id="IPR003768">
    <property type="entry name" value="ScpA"/>
</dbReference>
<dbReference type="Pfam" id="PF02616">
    <property type="entry name" value="SMC_ScpA"/>
    <property type="match status" value="1"/>
</dbReference>
<evidence type="ECO:0000256" key="1">
    <source>
        <dbReference type="ARBA" id="ARBA00044777"/>
    </source>
</evidence>
<accession>A0A1F6XJX9</accession>
<dbReference type="STRING" id="1801773.A3A03_03325"/>
<comment type="caution">
    <text evidence="2">The sequence shown here is derived from an EMBL/GenBank/DDBJ whole genome shotgun (WGS) entry which is preliminary data.</text>
</comment>
<dbReference type="AlphaFoldDB" id="A0A1F6XJX9"/>
<organism evidence="2 3">
    <name type="scientific">Candidatus Nomurabacteria bacterium RIFCSPLOWO2_01_FULL_40_18</name>
    <dbReference type="NCBI Taxonomy" id="1801773"/>
    <lineage>
        <taxon>Bacteria</taxon>
        <taxon>Candidatus Nomuraibacteriota</taxon>
    </lineage>
</organism>
<evidence type="ECO:0000313" key="2">
    <source>
        <dbReference type="EMBL" id="OGI94342.1"/>
    </source>
</evidence>
<gene>
    <name evidence="2" type="ORF">A3A03_03325</name>
</gene>